<dbReference type="Proteomes" id="UP001309705">
    <property type="component" value="Unassembled WGS sequence"/>
</dbReference>
<keyword evidence="2" id="KW-1185">Reference proteome</keyword>
<sequence>MQSLVLGDVIRDIKVSVVASACGLTPKAVYKWIQRGSLPRTEFTGETCYAKKIASVSNGKYTELEIKTLKKANSDEPKINESAA</sequence>
<proteinExistence type="predicted"/>
<evidence type="ECO:0000313" key="2">
    <source>
        <dbReference type="Proteomes" id="UP001309705"/>
    </source>
</evidence>
<reference evidence="1 2" key="1">
    <citation type="journal article" date="2017" name="Int. J. Syst. Evol. Microbiol.">
        <title>Brenneria populi subsp. brevivirga subsp. nov. isolated from symptomatic bark of Populus x euramericana canker, and description of Brenneria populi subsp. populi subsp. nov.</title>
        <authorList>
            <person name="Zheng M.H."/>
            <person name="Piao C.G."/>
            <person name="Xue H."/>
            <person name="Guo M.W."/>
            <person name="Li Y."/>
        </authorList>
    </citation>
    <scope>NUCLEOTIDE SEQUENCE [LARGE SCALE GENOMIC DNA]</scope>
    <source>
        <strain evidence="1 2">D9-5</strain>
    </source>
</reference>
<dbReference type="RefSeq" id="WP_327618615.1">
    <property type="nucleotide sequence ID" value="NZ_JAYWTM010000012.1"/>
</dbReference>
<organism evidence="1 2">
    <name type="scientific">Brenneria populi</name>
    <dbReference type="NCBI Taxonomy" id="1505588"/>
    <lineage>
        <taxon>Bacteria</taxon>
        <taxon>Pseudomonadati</taxon>
        <taxon>Pseudomonadota</taxon>
        <taxon>Gammaproteobacteria</taxon>
        <taxon>Enterobacterales</taxon>
        <taxon>Pectobacteriaceae</taxon>
        <taxon>Brenneria</taxon>
    </lineage>
</organism>
<protein>
    <submittedName>
        <fullName evidence="1">Cro/Cl family transcriptional regulator</fullName>
    </submittedName>
</protein>
<comment type="caution">
    <text evidence="1">The sequence shown here is derived from an EMBL/GenBank/DDBJ whole genome shotgun (WGS) entry which is preliminary data.</text>
</comment>
<evidence type="ECO:0000313" key="1">
    <source>
        <dbReference type="EMBL" id="MEC5343686.1"/>
    </source>
</evidence>
<name>A0ABU6JTU4_9GAMM</name>
<accession>A0ABU6JTU4</accession>
<gene>
    <name evidence="1" type="ORF">VSX58_13885</name>
</gene>
<dbReference type="EMBL" id="JAYWTM010000012">
    <property type="protein sequence ID" value="MEC5343686.1"/>
    <property type="molecule type" value="Genomic_DNA"/>
</dbReference>